<comment type="caution">
    <text evidence="1">The sequence shown here is derived from an EMBL/GenBank/DDBJ whole genome shotgun (WGS) entry which is preliminary data.</text>
</comment>
<dbReference type="AlphaFoldDB" id="A0A0R2LX44"/>
<sequence>MSENVIYDALFPIYQELSDLIGEENMLKVYGYWRGSQFSLPMRLYDSKQLRPILKKSRASNQDLARLYGYFERWIRDNRL</sequence>
<dbReference type="EMBL" id="JQCA01000043">
    <property type="protein sequence ID" value="KRO04144.1"/>
    <property type="molecule type" value="Genomic_DNA"/>
</dbReference>
<reference evidence="1 2" key="1">
    <citation type="journal article" date="2015" name="Genome Announc.">
        <title>Expanding the biotechnology potential of lactobacilli through comparative genomics of 213 strains and associated genera.</title>
        <authorList>
            <person name="Sun Z."/>
            <person name="Harris H.M."/>
            <person name="McCann A."/>
            <person name="Guo C."/>
            <person name="Argimon S."/>
            <person name="Zhang W."/>
            <person name="Yang X."/>
            <person name="Jeffery I.B."/>
            <person name="Cooney J.C."/>
            <person name="Kagawa T.F."/>
            <person name="Liu W."/>
            <person name="Song Y."/>
            <person name="Salvetti E."/>
            <person name="Wrobel A."/>
            <person name="Rasinkangas P."/>
            <person name="Parkhill J."/>
            <person name="Rea M.C."/>
            <person name="O'Sullivan O."/>
            <person name="Ritari J."/>
            <person name="Douillard F.P."/>
            <person name="Paul Ross R."/>
            <person name="Yang R."/>
            <person name="Briner A.E."/>
            <person name="Felis G.E."/>
            <person name="de Vos W.M."/>
            <person name="Barrangou R."/>
            <person name="Klaenhammer T.R."/>
            <person name="Caufield P.W."/>
            <person name="Cui Y."/>
            <person name="Zhang H."/>
            <person name="O'Toole P.W."/>
        </authorList>
    </citation>
    <scope>NUCLEOTIDE SEQUENCE [LARGE SCALE GENOMIC DNA]</scope>
    <source>
        <strain evidence="1 2">DSM 22467</strain>
    </source>
</reference>
<dbReference type="PATRIC" id="fig|616990.3.peg.1761"/>
<dbReference type="OrthoDB" id="2200281at2"/>
<evidence type="ECO:0008006" key="3">
    <source>
        <dbReference type="Google" id="ProtNLM"/>
    </source>
</evidence>
<dbReference type="Proteomes" id="UP000051906">
    <property type="component" value="Unassembled WGS sequence"/>
</dbReference>
<accession>A0A0R2LX44</accession>
<organism evidence="1 2">
    <name type="scientific">Levilactobacillus paucivorans</name>
    <dbReference type="NCBI Taxonomy" id="616990"/>
    <lineage>
        <taxon>Bacteria</taxon>
        <taxon>Bacillati</taxon>
        <taxon>Bacillota</taxon>
        <taxon>Bacilli</taxon>
        <taxon>Lactobacillales</taxon>
        <taxon>Lactobacillaceae</taxon>
        <taxon>Levilactobacillus</taxon>
    </lineage>
</organism>
<gene>
    <name evidence="1" type="ORF">IV54_GL001665</name>
</gene>
<name>A0A0R2LX44_9LACO</name>
<dbReference type="RefSeq" id="WP_057878194.1">
    <property type="nucleotide sequence ID" value="NZ_JQCA01000043.1"/>
</dbReference>
<keyword evidence="2" id="KW-1185">Reference proteome</keyword>
<evidence type="ECO:0000313" key="2">
    <source>
        <dbReference type="Proteomes" id="UP000051906"/>
    </source>
</evidence>
<proteinExistence type="predicted"/>
<protein>
    <recommendedName>
        <fullName evidence="3">Mor transcription activator domain-containing protein</fullName>
    </recommendedName>
</protein>
<evidence type="ECO:0000313" key="1">
    <source>
        <dbReference type="EMBL" id="KRO04144.1"/>
    </source>
</evidence>